<accession>A0AAV9PU29</accession>
<comment type="caution">
    <text evidence="2">The sequence shown here is derived from an EMBL/GenBank/DDBJ whole genome shotgun (WGS) entry which is preliminary data.</text>
</comment>
<evidence type="ECO:0000313" key="3">
    <source>
        <dbReference type="Proteomes" id="UP001345827"/>
    </source>
</evidence>
<reference evidence="2 3" key="1">
    <citation type="submission" date="2023-06" db="EMBL/GenBank/DDBJ databases">
        <title>Black Yeasts Isolated from many extreme environments.</title>
        <authorList>
            <person name="Coleine C."/>
            <person name="Stajich J.E."/>
            <person name="Selbmann L."/>
        </authorList>
    </citation>
    <scope>NUCLEOTIDE SEQUENCE [LARGE SCALE GENOMIC DNA]</scope>
    <source>
        <strain evidence="2 3">CCFEE 5887</strain>
    </source>
</reference>
<feature type="region of interest" description="Disordered" evidence="1">
    <location>
        <begin position="124"/>
        <end position="145"/>
    </location>
</feature>
<dbReference type="Proteomes" id="UP001345827">
    <property type="component" value="Unassembled WGS sequence"/>
</dbReference>
<name>A0AAV9PU29_9PEZI</name>
<sequence>MASMQQDSHVQKIDKRRADLAQTEQIMQDIQYGMSLEVISRETGIPAWQLTFRMSTYGLQAAKIGALMAHGPPTDSLVHVETLSTEDNKAVLVETMAKMMCGVPMHQALEQAKDEKEREILTTRRTVPVSSSRGKAMKPKPKQEVPEESYTLYGYSLNLKKEGTAKGWH</sequence>
<organism evidence="2 3">
    <name type="scientific">Vermiconidia calcicola</name>
    <dbReference type="NCBI Taxonomy" id="1690605"/>
    <lineage>
        <taxon>Eukaryota</taxon>
        <taxon>Fungi</taxon>
        <taxon>Dikarya</taxon>
        <taxon>Ascomycota</taxon>
        <taxon>Pezizomycotina</taxon>
        <taxon>Dothideomycetes</taxon>
        <taxon>Dothideomycetidae</taxon>
        <taxon>Mycosphaerellales</taxon>
        <taxon>Extremaceae</taxon>
        <taxon>Vermiconidia</taxon>
    </lineage>
</organism>
<feature type="compositionally biased region" description="Polar residues" evidence="1">
    <location>
        <begin position="124"/>
        <end position="133"/>
    </location>
</feature>
<keyword evidence="3" id="KW-1185">Reference proteome</keyword>
<evidence type="ECO:0000313" key="2">
    <source>
        <dbReference type="EMBL" id="KAK5529561.1"/>
    </source>
</evidence>
<dbReference type="EMBL" id="JAXLQG010000022">
    <property type="protein sequence ID" value="KAK5529561.1"/>
    <property type="molecule type" value="Genomic_DNA"/>
</dbReference>
<protein>
    <submittedName>
        <fullName evidence="2">Uncharacterized protein</fullName>
    </submittedName>
</protein>
<dbReference type="AlphaFoldDB" id="A0AAV9PU29"/>
<evidence type="ECO:0000256" key="1">
    <source>
        <dbReference type="SAM" id="MobiDB-lite"/>
    </source>
</evidence>
<gene>
    <name evidence="2" type="ORF">LTR25_009810</name>
</gene>
<proteinExistence type="predicted"/>